<dbReference type="Proteomes" id="UP000199107">
    <property type="component" value="Unassembled WGS sequence"/>
</dbReference>
<dbReference type="PRINTS" id="PR00061">
    <property type="entry name" value="RIBOSOMALL19"/>
</dbReference>
<dbReference type="PANTHER" id="PTHR15680:SF9">
    <property type="entry name" value="LARGE RIBOSOMAL SUBUNIT PROTEIN BL19M"/>
    <property type="match status" value="1"/>
</dbReference>
<dbReference type="InterPro" id="IPR038657">
    <property type="entry name" value="Ribosomal_bL19_sf"/>
</dbReference>
<evidence type="ECO:0000256" key="4">
    <source>
        <dbReference type="ARBA" id="ARBA00035171"/>
    </source>
</evidence>
<dbReference type="SUPFAM" id="SSF50104">
    <property type="entry name" value="Translation proteins SH3-like domain"/>
    <property type="match status" value="1"/>
</dbReference>
<dbReference type="InterPro" id="IPR008991">
    <property type="entry name" value="Translation_prot_SH3-like_sf"/>
</dbReference>
<proteinExistence type="inferred from homology"/>
<dbReference type="FunFam" id="2.30.30.790:FF:000001">
    <property type="entry name" value="50S ribosomal protein L19"/>
    <property type="match status" value="1"/>
</dbReference>
<dbReference type="HAMAP" id="MF_00402">
    <property type="entry name" value="Ribosomal_bL19"/>
    <property type="match status" value="1"/>
</dbReference>
<organism evidence="7 8">
    <name type="scientific">Franzmannia pantelleriensis</name>
    <dbReference type="NCBI Taxonomy" id="48727"/>
    <lineage>
        <taxon>Bacteria</taxon>
        <taxon>Pseudomonadati</taxon>
        <taxon>Pseudomonadota</taxon>
        <taxon>Gammaproteobacteria</taxon>
        <taxon>Oceanospirillales</taxon>
        <taxon>Halomonadaceae</taxon>
        <taxon>Franzmannia</taxon>
    </lineage>
</organism>
<dbReference type="STRING" id="48727.SAMN05192555_109178"/>
<dbReference type="GO" id="GO:0006412">
    <property type="term" value="P:translation"/>
    <property type="evidence" value="ECO:0007669"/>
    <property type="project" value="UniProtKB-UniRule"/>
</dbReference>
<evidence type="ECO:0000256" key="5">
    <source>
        <dbReference type="HAMAP-Rule" id="MF_00402"/>
    </source>
</evidence>
<comment type="similarity">
    <text evidence="1 5 6">Belongs to the bacterial ribosomal protein bL19 family.</text>
</comment>
<evidence type="ECO:0000256" key="3">
    <source>
        <dbReference type="ARBA" id="ARBA00023274"/>
    </source>
</evidence>
<dbReference type="NCBIfam" id="TIGR01024">
    <property type="entry name" value="rplS_bact"/>
    <property type="match status" value="1"/>
</dbReference>
<dbReference type="AlphaFoldDB" id="A0A1G9QLN8"/>
<dbReference type="InterPro" id="IPR018257">
    <property type="entry name" value="Ribosomal_bL19_CS"/>
</dbReference>
<gene>
    <name evidence="5" type="primary">rplS</name>
    <name evidence="7" type="ORF">SAMN05192555_109178</name>
</gene>
<dbReference type="InterPro" id="IPR001857">
    <property type="entry name" value="Ribosomal_bL19"/>
</dbReference>
<dbReference type="EMBL" id="FNGH01000009">
    <property type="protein sequence ID" value="SDM11934.1"/>
    <property type="molecule type" value="Genomic_DNA"/>
</dbReference>
<dbReference type="PANTHER" id="PTHR15680">
    <property type="entry name" value="RIBOSOMAL PROTEIN L19"/>
    <property type="match status" value="1"/>
</dbReference>
<reference evidence="8" key="1">
    <citation type="submission" date="2016-10" db="EMBL/GenBank/DDBJ databases">
        <authorList>
            <person name="Varghese N."/>
            <person name="Submissions S."/>
        </authorList>
    </citation>
    <scope>NUCLEOTIDE SEQUENCE [LARGE SCALE GENOMIC DNA]</scope>
    <source>
        <strain evidence="8">AAP</strain>
    </source>
</reference>
<dbReference type="PROSITE" id="PS01015">
    <property type="entry name" value="RIBOSOMAL_L19"/>
    <property type="match status" value="1"/>
</dbReference>
<evidence type="ECO:0000256" key="2">
    <source>
        <dbReference type="ARBA" id="ARBA00022980"/>
    </source>
</evidence>
<dbReference type="GO" id="GO:0003735">
    <property type="term" value="F:structural constituent of ribosome"/>
    <property type="evidence" value="ECO:0007669"/>
    <property type="project" value="InterPro"/>
</dbReference>
<dbReference type="Gene3D" id="2.30.30.790">
    <property type="match status" value="1"/>
</dbReference>
<evidence type="ECO:0000256" key="1">
    <source>
        <dbReference type="ARBA" id="ARBA00005781"/>
    </source>
</evidence>
<comment type="function">
    <text evidence="5 6">This protein is located at the 30S-50S ribosomal subunit interface and may play a role in the structure and function of the aminoacyl-tRNA binding site.</text>
</comment>
<name>A0A1G9QLN8_9GAMM</name>
<dbReference type="Pfam" id="PF01245">
    <property type="entry name" value="Ribosomal_L19"/>
    <property type="match status" value="1"/>
</dbReference>
<dbReference type="GO" id="GO:0022625">
    <property type="term" value="C:cytosolic large ribosomal subunit"/>
    <property type="evidence" value="ECO:0007669"/>
    <property type="project" value="TreeGrafter"/>
</dbReference>
<keyword evidence="2 5" id="KW-0689">Ribosomal protein</keyword>
<evidence type="ECO:0000313" key="8">
    <source>
        <dbReference type="Proteomes" id="UP000199107"/>
    </source>
</evidence>
<dbReference type="OrthoDB" id="9803541at2"/>
<dbReference type="RefSeq" id="WP_089658956.1">
    <property type="nucleotide sequence ID" value="NZ_FNGH01000009.1"/>
</dbReference>
<keyword evidence="8" id="KW-1185">Reference proteome</keyword>
<evidence type="ECO:0000256" key="6">
    <source>
        <dbReference type="RuleBase" id="RU000559"/>
    </source>
</evidence>
<accession>A0A1G9QLN8</accession>
<keyword evidence="3 5" id="KW-0687">Ribonucleoprotein</keyword>
<sequence>MSSKNKVIQAIEAEQMSKEIPTFAPGDTVIVQVKVKEGSRERLQAFEGVVIGKRNRGLNSAFTVRKISHGVGVERTFQTYSPLVAAIDVKRRGDVRQAKLYYLRERSGKSARIKEKLA</sequence>
<dbReference type="PIRSF" id="PIRSF002191">
    <property type="entry name" value="Ribosomal_L19"/>
    <property type="match status" value="1"/>
</dbReference>
<protein>
    <recommendedName>
        <fullName evidence="4 5">Large ribosomal subunit protein bL19</fullName>
    </recommendedName>
</protein>
<evidence type="ECO:0000313" key="7">
    <source>
        <dbReference type="EMBL" id="SDM11934.1"/>
    </source>
</evidence>